<dbReference type="AlphaFoldDB" id="A0A4W5LQJ5"/>
<dbReference type="CDD" id="cd01650">
    <property type="entry name" value="RT_nLTR_like"/>
    <property type="match status" value="1"/>
</dbReference>
<dbReference type="Ensembl" id="ENSHHUT00000029138.1">
    <property type="protein sequence ID" value="ENSHHUP00000028014.1"/>
    <property type="gene ID" value="ENSHHUG00000017809.1"/>
</dbReference>
<sequence>MIKPATAAQFSETFSIVMETIGSSACLDTDELISSFLSTCRIILDKIAPLKSRHSKSNSEPWINDLTRAARQKCRKAERQWKKHKLQVFYDILKDCWRNYQRTVKAEMAKYLSDVINKNCHKPYVLFSTINSVLHTPQSKKQEESSVACEKFLHFFVEKIATIRASISLPAFDPSISTVCAAVFIKFEPVSLSALNDIVTHLKPSICPADIVPPRLFKEVWPTIGPSIQAIINSSLTSGYVPLCFKEAVVQPLIKKPNLDTSILANYRPISKLPFMSKILEKAVLVQLQSFLDLHGILEVFQSGFKAFHSTETALIKVFNDLLISTDSGDSAILMLLDLTAAFDTVDHCVLISRLEHSVGIKGTALEWFRSYLSERVFKVGVGGSTSPAAPLSCGVPQGSILGPILFSLYLLPLGSILKKHNISFHFYADDSQ</sequence>
<reference evidence="3" key="1">
    <citation type="submission" date="2018-06" db="EMBL/GenBank/DDBJ databases">
        <title>Genome assembly of Danube salmon.</title>
        <authorList>
            <person name="Macqueen D.J."/>
            <person name="Gundappa M.K."/>
        </authorList>
    </citation>
    <scope>NUCLEOTIDE SEQUENCE [LARGE SCALE GENOMIC DNA]</scope>
</reference>
<dbReference type="PANTHER" id="PTHR33332">
    <property type="entry name" value="REVERSE TRANSCRIPTASE DOMAIN-CONTAINING PROTEIN"/>
    <property type="match status" value="1"/>
</dbReference>
<evidence type="ECO:0000313" key="3">
    <source>
        <dbReference type="Proteomes" id="UP000314982"/>
    </source>
</evidence>
<dbReference type="PROSITE" id="PS50878">
    <property type="entry name" value="RT_POL"/>
    <property type="match status" value="1"/>
</dbReference>
<organism evidence="2 3">
    <name type="scientific">Hucho hucho</name>
    <name type="common">huchen</name>
    <dbReference type="NCBI Taxonomy" id="62062"/>
    <lineage>
        <taxon>Eukaryota</taxon>
        <taxon>Metazoa</taxon>
        <taxon>Chordata</taxon>
        <taxon>Craniata</taxon>
        <taxon>Vertebrata</taxon>
        <taxon>Euteleostomi</taxon>
        <taxon>Actinopterygii</taxon>
        <taxon>Neopterygii</taxon>
        <taxon>Teleostei</taxon>
        <taxon>Protacanthopterygii</taxon>
        <taxon>Salmoniformes</taxon>
        <taxon>Salmonidae</taxon>
        <taxon>Salmoninae</taxon>
        <taxon>Hucho</taxon>
    </lineage>
</organism>
<feature type="domain" description="Reverse transcriptase" evidence="1">
    <location>
        <begin position="234"/>
        <end position="433"/>
    </location>
</feature>
<keyword evidence="3" id="KW-1185">Reference proteome</keyword>
<dbReference type="Proteomes" id="UP000314982">
    <property type="component" value="Unassembled WGS sequence"/>
</dbReference>
<reference evidence="2" key="2">
    <citation type="submission" date="2025-08" db="UniProtKB">
        <authorList>
            <consortium name="Ensembl"/>
        </authorList>
    </citation>
    <scope>IDENTIFICATION</scope>
</reference>
<accession>A0A4W5LQJ5</accession>
<dbReference type="InterPro" id="IPR043502">
    <property type="entry name" value="DNA/RNA_pol_sf"/>
</dbReference>
<dbReference type="InterPro" id="IPR000477">
    <property type="entry name" value="RT_dom"/>
</dbReference>
<dbReference type="GeneTree" id="ENSGT01150000286909"/>
<reference evidence="2" key="3">
    <citation type="submission" date="2025-09" db="UniProtKB">
        <authorList>
            <consortium name="Ensembl"/>
        </authorList>
    </citation>
    <scope>IDENTIFICATION</scope>
</reference>
<protein>
    <recommendedName>
        <fullName evidence="1">Reverse transcriptase domain-containing protein</fullName>
    </recommendedName>
</protein>
<name>A0A4W5LQJ5_9TELE</name>
<evidence type="ECO:0000313" key="2">
    <source>
        <dbReference type="Ensembl" id="ENSHHUP00000028014.1"/>
    </source>
</evidence>
<proteinExistence type="predicted"/>
<evidence type="ECO:0000259" key="1">
    <source>
        <dbReference type="PROSITE" id="PS50878"/>
    </source>
</evidence>
<dbReference type="Pfam" id="PF00078">
    <property type="entry name" value="RVT_1"/>
    <property type="match status" value="1"/>
</dbReference>
<dbReference type="SUPFAM" id="SSF56672">
    <property type="entry name" value="DNA/RNA polymerases"/>
    <property type="match status" value="1"/>
</dbReference>